<sequence>MQLLKTYIITGRDKFFLVVYSLFAAFILVPFVSDITPLNSQIVDLAVFVTCILLYPRAYGNRLMLWTFAYFMVLFLFVISGNDITIGIGKVAPSKKLLIELAWLLPSICVVSILRYKDNLKLYYYVAIISVSLYIISFLSVLPIIMEYDMRVIAIQEEAGVSIHGIPSYTLMHAFAISLPAAFMSCKAFIGKQRLVMLALAVCNIILVVNTNITTSIVALLICIIFFLSYGGTQGFNFFRLAILSICIFVIWNLGLVEIFLNYMSGWFEGTAVQPKIESFIAVYQSGDLAADETGSISGRETLHAISIDSFLSNIFLGGGQVGGHSAILDRLGGMGLFCGIPFIMILISQIVIWKKKIYDHLALMYYYLGVLVACIFLYTKGLFGEQGWFMISIFVPVVIYVCSLKKS</sequence>
<feature type="transmembrane region" description="Helical" evidence="1">
    <location>
        <begin position="365"/>
        <end position="382"/>
    </location>
</feature>
<keyword evidence="3" id="KW-1185">Reference proteome</keyword>
<feature type="transmembrane region" description="Helical" evidence="1">
    <location>
        <begin position="332"/>
        <end position="353"/>
    </location>
</feature>
<dbReference type="HOGENOM" id="CLU_673791_0_0_10"/>
<dbReference type="Proteomes" id="UP000003089">
    <property type="component" value="Unassembled WGS sequence"/>
</dbReference>
<feature type="transmembrane region" description="Helical" evidence="1">
    <location>
        <begin position="97"/>
        <end position="116"/>
    </location>
</feature>
<dbReference type="EMBL" id="AGXS01000026">
    <property type="protein sequence ID" value="EIY44615.1"/>
    <property type="molecule type" value="Genomic_DNA"/>
</dbReference>
<proteinExistence type="predicted"/>
<feature type="transmembrane region" description="Helical" evidence="1">
    <location>
        <begin position="65"/>
        <end position="85"/>
    </location>
</feature>
<reference evidence="2 3" key="1">
    <citation type="submission" date="2012-02" db="EMBL/GenBank/DDBJ databases">
        <title>The Genome Sequence of Bacteroides nordii CL02T12C05.</title>
        <authorList>
            <consortium name="The Broad Institute Genome Sequencing Platform"/>
            <person name="Earl A."/>
            <person name="Ward D."/>
            <person name="Feldgarden M."/>
            <person name="Gevers D."/>
            <person name="Zitomersky N.L."/>
            <person name="Coyne M.J."/>
            <person name="Comstock L.E."/>
            <person name="Young S.K."/>
            <person name="Zeng Q."/>
            <person name="Gargeya S."/>
            <person name="Fitzgerald M."/>
            <person name="Haas B."/>
            <person name="Abouelleil A."/>
            <person name="Alvarado L."/>
            <person name="Arachchi H.M."/>
            <person name="Berlin A."/>
            <person name="Chapman S.B."/>
            <person name="Gearin G."/>
            <person name="Goldberg J."/>
            <person name="Griggs A."/>
            <person name="Gujja S."/>
            <person name="Hansen M."/>
            <person name="Heiman D."/>
            <person name="Howarth C."/>
            <person name="Larimer J."/>
            <person name="Lui A."/>
            <person name="MacDonald P.J.P."/>
            <person name="McCowen C."/>
            <person name="Montmayeur A."/>
            <person name="Murphy C."/>
            <person name="Neiman D."/>
            <person name="Pearson M."/>
            <person name="Priest M."/>
            <person name="Roberts A."/>
            <person name="Saif S."/>
            <person name="Shea T."/>
            <person name="Sisk P."/>
            <person name="Stolte C."/>
            <person name="Sykes S."/>
            <person name="Wortman J."/>
            <person name="Nusbaum C."/>
            <person name="Birren B."/>
        </authorList>
    </citation>
    <scope>NUCLEOTIDE SEQUENCE [LARGE SCALE GENOMIC DNA]</scope>
    <source>
        <strain evidence="2 3">CL02T12C05</strain>
    </source>
</reference>
<keyword evidence="1" id="KW-0812">Transmembrane</keyword>
<feature type="transmembrane region" description="Helical" evidence="1">
    <location>
        <begin position="196"/>
        <end position="229"/>
    </location>
</feature>
<feature type="transmembrane region" description="Helical" evidence="1">
    <location>
        <begin position="166"/>
        <end position="190"/>
    </location>
</feature>
<evidence type="ECO:0008006" key="4">
    <source>
        <dbReference type="Google" id="ProtNLM"/>
    </source>
</evidence>
<dbReference type="STRING" id="997884.HMPREF1068_03902"/>
<feature type="transmembrane region" description="Helical" evidence="1">
    <location>
        <begin position="122"/>
        <end position="145"/>
    </location>
</feature>
<dbReference type="PATRIC" id="fig|997884.3.peg.4003"/>
<evidence type="ECO:0000313" key="3">
    <source>
        <dbReference type="Proteomes" id="UP000003089"/>
    </source>
</evidence>
<keyword evidence="1" id="KW-1133">Transmembrane helix</keyword>
<gene>
    <name evidence="2" type="ORF">HMPREF1068_03902</name>
</gene>
<keyword evidence="1" id="KW-0472">Membrane</keyword>
<name>I8X191_9BACE</name>
<feature type="transmembrane region" description="Helical" evidence="1">
    <location>
        <begin position="42"/>
        <end position="59"/>
    </location>
</feature>
<evidence type="ECO:0000256" key="1">
    <source>
        <dbReference type="SAM" id="Phobius"/>
    </source>
</evidence>
<accession>I8X191</accession>
<evidence type="ECO:0000313" key="2">
    <source>
        <dbReference type="EMBL" id="EIY44615.1"/>
    </source>
</evidence>
<dbReference type="AlphaFoldDB" id="I8X191"/>
<feature type="transmembrane region" description="Helical" evidence="1">
    <location>
        <begin position="388"/>
        <end position="405"/>
    </location>
</feature>
<organism evidence="2 3">
    <name type="scientific">Bacteroides nordii CL02T12C05</name>
    <dbReference type="NCBI Taxonomy" id="997884"/>
    <lineage>
        <taxon>Bacteria</taxon>
        <taxon>Pseudomonadati</taxon>
        <taxon>Bacteroidota</taxon>
        <taxon>Bacteroidia</taxon>
        <taxon>Bacteroidales</taxon>
        <taxon>Bacteroidaceae</taxon>
        <taxon>Bacteroides</taxon>
    </lineage>
</organism>
<feature type="transmembrane region" description="Helical" evidence="1">
    <location>
        <begin position="15"/>
        <end position="35"/>
    </location>
</feature>
<protein>
    <recommendedName>
        <fullName evidence="4">O-antigen polymerase</fullName>
    </recommendedName>
</protein>
<comment type="caution">
    <text evidence="2">The sequence shown here is derived from an EMBL/GenBank/DDBJ whole genome shotgun (WGS) entry which is preliminary data.</text>
</comment>
<feature type="transmembrane region" description="Helical" evidence="1">
    <location>
        <begin position="241"/>
        <end position="261"/>
    </location>
</feature>
<dbReference type="RefSeq" id="WP_007487210.1">
    <property type="nucleotide sequence ID" value="NZ_JH724316.1"/>
</dbReference>